<evidence type="ECO:0000313" key="1">
    <source>
        <dbReference type="EMBL" id="TES49313.1"/>
    </source>
</evidence>
<name>A0A4Y7WL87_9BACI</name>
<proteinExistence type="predicted"/>
<dbReference type="RefSeq" id="WP_134258846.1">
    <property type="nucleotide sequence ID" value="NZ_LDIM01000006.1"/>
</dbReference>
<sequence>MKTRLLYKLDDGKNTSLKTIESDHHLFVPIEKDVLLLEGWGYVIGSRELSYKDDLLEITIHCYRESKKRMK</sequence>
<accession>A0A4Y7WL87</accession>
<reference evidence="1 2" key="1">
    <citation type="submission" date="2019-03" db="EMBL/GenBank/DDBJ databases">
        <authorList>
            <person name="Liu G."/>
        </authorList>
    </citation>
    <scope>NUCLEOTIDE SEQUENCE [LARGE SCALE GENOMIC DNA]</scope>
    <source>
        <strain evidence="1 2">DSM 19099</strain>
    </source>
</reference>
<organism evidence="1 2">
    <name type="scientific">Shouchella lehensis</name>
    <dbReference type="NCBI Taxonomy" id="300825"/>
    <lineage>
        <taxon>Bacteria</taxon>
        <taxon>Bacillati</taxon>
        <taxon>Bacillota</taxon>
        <taxon>Bacilli</taxon>
        <taxon>Bacillales</taxon>
        <taxon>Bacillaceae</taxon>
        <taxon>Shouchella</taxon>
    </lineage>
</organism>
<gene>
    <name evidence="1" type="ORF">E2L03_07525</name>
</gene>
<dbReference type="Proteomes" id="UP000298210">
    <property type="component" value="Unassembled WGS sequence"/>
</dbReference>
<comment type="caution">
    <text evidence="1">The sequence shown here is derived from an EMBL/GenBank/DDBJ whole genome shotgun (WGS) entry which is preliminary data.</text>
</comment>
<evidence type="ECO:0000313" key="2">
    <source>
        <dbReference type="Proteomes" id="UP000298210"/>
    </source>
</evidence>
<dbReference type="EMBL" id="SNUX01000002">
    <property type="protein sequence ID" value="TES49313.1"/>
    <property type="molecule type" value="Genomic_DNA"/>
</dbReference>
<dbReference type="AlphaFoldDB" id="A0A4Y7WL87"/>
<protein>
    <submittedName>
        <fullName evidence="1">Uncharacterized protein</fullName>
    </submittedName>
</protein>